<proteinExistence type="predicted"/>
<dbReference type="PANTHER" id="PTHR32166:SF122">
    <property type="entry name" value="OS09G0499600 PROTEIN"/>
    <property type="match status" value="1"/>
</dbReference>
<reference evidence="6" key="1">
    <citation type="submission" date="2023-03" db="EMBL/GenBank/DDBJ databases">
        <title>Chromosome-scale reference genome and RAD-based genetic map of yellow starthistle (Centaurea solstitialis) reveal putative structural variation and QTLs associated with invader traits.</title>
        <authorList>
            <person name="Reatini B."/>
            <person name="Cang F.A."/>
            <person name="Jiang Q."/>
            <person name="Mckibben M.T.W."/>
            <person name="Barker M.S."/>
            <person name="Rieseberg L.H."/>
            <person name="Dlugosch K.M."/>
        </authorList>
    </citation>
    <scope>NUCLEOTIDE SEQUENCE</scope>
    <source>
        <strain evidence="6">CAN-66</strain>
        <tissue evidence="6">Leaf</tissue>
    </source>
</reference>
<gene>
    <name evidence="6" type="ORF">OSB04_006221</name>
</gene>
<evidence type="ECO:0000259" key="5">
    <source>
        <dbReference type="PROSITE" id="PS50808"/>
    </source>
</evidence>
<organism evidence="6 7">
    <name type="scientific">Centaurea solstitialis</name>
    <name type="common">yellow star-thistle</name>
    <dbReference type="NCBI Taxonomy" id="347529"/>
    <lineage>
        <taxon>Eukaryota</taxon>
        <taxon>Viridiplantae</taxon>
        <taxon>Streptophyta</taxon>
        <taxon>Embryophyta</taxon>
        <taxon>Tracheophyta</taxon>
        <taxon>Spermatophyta</taxon>
        <taxon>Magnoliopsida</taxon>
        <taxon>eudicotyledons</taxon>
        <taxon>Gunneridae</taxon>
        <taxon>Pentapetalae</taxon>
        <taxon>asterids</taxon>
        <taxon>campanulids</taxon>
        <taxon>Asterales</taxon>
        <taxon>Asteraceae</taxon>
        <taxon>Carduoideae</taxon>
        <taxon>Cardueae</taxon>
        <taxon>Centaureinae</taxon>
        <taxon>Centaurea</taxon>
    </lineage>
</organism>
<keyword evidence="3" id="KW-0862">Zinc</keyword>
<feature type="domain" description="BED-type" evidence="5">
    <location>
        <begin position="9"/>
        <end position="64"/>
    </location>
</feature>
<dbReference type="GO" id="GO:0008270">
    <property type="term" value="F:zinc ion binding"/>
    <property type="evidence" value="ECO:0007669"/>
    <property type="project" value="UniProtKB-KW"/>
</dbReference>
<dbReference type="InterPro" id="IPR003656">
    <property type="entry name" value="Znf_BED"/>
</dbReference>
<evidence type="ECO:0000313" key="6">
    <source>
        <dbReference type="EMBL" id="KAJ9561061.1"/>
    </source>
</evidence>
<dbReference type="Pfam" id="PF02892">
    <property type="entry name" value="zf-BED"/>
    <property type="match status" value="1"/>
</dbReference>
<evidence type="ECO:0000256" key="4">
    <source>
        <dbReference type="PROSITE-ProRule" id="PRU00027"/>
    </source>
</evidence>
<dbReference type="PROSITE" id="PS50808">
    <property type="entry name" value="ZF_BED"/>
    <property type="match status" value="1"/>
</dbReference>
<evidence type="ECO:0000256" key="2">
    <source>
        <dbReference type="ARBA" id="ARBA00022771"/>
    </source>
</evidence>
<evidence type="ECO:0000313" key="7">
    <source>
        <dbReference type="Proteomes" id="UP001172457"/>
    </source>
</evidence>
<keyword evidence="1" id="KW-0479">Metal-binding</keyword>
<dbReference type="EMBL" id="JARYMX010000002">
    <property type="protein sequence ID" value="KAJ9561061.1"/>
    <property type="molecule type" value="Genomic_DNA"/>
</dbReference>
<protein>
    <recommendedName>
        <fullName evidence="5">BED-type domain-containing protein</fullName>
    </recommendedName>
</protein>
<evidence type="ECO:0000256" key="1">
    <source>
        <dbReference type="ARBA" id="ARBA00022723"/>
    </source>
</evidence>
<dbReference type="Pfam" id="PF04937">
    <property type="entry name" value="DUF659"/>
    <property type="match status" value="1"/>
</dbReference>
<accession>A0AA38TVB5</accession>
<dbReference type="Proteomes" id="UP001172457">
    <property type="component" value="Chromosome 2"/>
</dbReference>
<dbReference type="InterPro" id="IPR007021">
    <property type="entry name" value="DUF659"/>
</dbReference>
<sequence>MESEHPSGSNKDLAWKYCTQIDKKSKVKCNFCGKITSGGIHRAKQHIVGGFRNSKKCQRCLAHVVEEIKNYMIKKVEEKAGNEILPDFEDVDRFGNGEESEDDLEGGGSGSRPLLLVMGVPALKKQKGVKRTIDQFYALPPEDVVKNRRSGKMKQTSINEVVKKELRDKACTELANWFYDAGLAFNAANYSSFKTTMELVARCGSGFNPPSYHEIRVPYLTKAVKSTEEMVVEIHQPQWAKYGCTIMSDGWRDSVIQKDIINFLVNSPKESVFIKSIDASDIVKNVEQLLMMLVLGLCARQ</sequence>
<dbReference type="PANTHER" id="PTHR32166">
    <property type="entry name" value="OSJNBA0013A04.12 PROTEIN"/>
    <property type="match status" value="1"/>
</dbReference>
<name>A0AA38TVB5_9ASTR</name>
<evidence type="ECO:0000256" key="3">
    <source>
        <dbReference type="ARBA" id="ARBA00022833"/>
    </source>
</evidence>
<keyword evidence="2 4" id="KW-0863">Zinc-finger</keyword>
<dbReference type="GO" id="GO:0003677">
    <property type="term" value="F:DNA binding"/>
    <property type="evidence" value="ECO:0007669"/>
    <property type="project" value="InterPro"/>
</dbReference>
<dbReference type="AlphaFoldDB" id="A0AA38TVB5"/>
<comment type="caution">
    <text evidence="6">The sequence shown here is derived from an EMBL/GenBank/DDBJ whole genome shotgun (WGS) entry which is preliminary data.</text>
</comment>
<keyword evidence="7" id="KW-1185">Reference proteome</keyword>